<reference evidence="2 3" key="1">
    <citation type="submission" date="2019-07" db="EMBL/GenBank/DDBJ databases">
        <title>Whole genome shotgun sequence of Aliivibrio fischeri NBRC 101058.</title>
        <authorList>
            <person name="Hosoyama A."/>
            <person name="Uohara A."/>
            <person name="Ohji S."/>
            <person name="Ichikawa N."/>
        </authorList>
    </citation>
    <scope>NUCLEOTIDE SEQUENCE [LARGE SCALE GENOMIC DNA]</scope>
    <source>
        <strain evidence="2 3">NBRC 101058</strain>
    </source>
</reference>
<dbReference type="InterPro" id="IPR003607">
    <property type="entry name" value="HD/PDEase_dom"/>
</dbReference>
<keyword evidence="2" id="KW-0347">Helicase</keyword>
<gene>
    <name evidence="2" type="ORF">AFI02nite_33990</name>
</gene>
<dbReference type="Proteomes" id="UP000321787">
    <property type="component" value="Unassembled WGS sequence"/>
</dbReference>
<accession>A0A510UL32</accession>
<dbReference type="SMART" id="SM00471">
    <property type="entry name" value="HDc"/>
    <property type="match status" value="1"/>
</dbReference>
<dbReference type="InterPro" id="IPR011093">
    <property type="entry name" value="TraI_2_C"/>
</dbReference>
<name>A0A510UL32_ALIFS</name>
<dbReference type="CDD" id="cd00077">
    <property type="entry name" value="HDc"/>
    <property type="match status" value="1"/>
</dbReference>
<dbReference type="Pfam" id="PF07515">
    <property type="entry name" value="TraI_2_C"/>
    <property type="match status" value="1"/>
</dbReference>
<dbReference type="SUPFAM" id="SSF109604">
    <property type="entry name" value="HD-domain/PDEase-like"/>
    <property type="match status" value="1"/>
</dbReference>
<evidence type="ECO:0000259" key="1">
    <source>
        <dbReference type="SMART" id="SM00471"/>
    </source>
</evidence>
<keyword evidence="2" id="KW-0067">ATP-binding</keyword>
<dbReference type="NCBIfam" id="TIGR03760">
    <property type="entry name" value="ICE_TraI_Pfluor"/>
    <property type="match status" value="1"/>
</dbReference>
<keyword evidence="2" id="KW-0378">Hydrolase</keyword>
<dbReference type="GO" id="GO:0004386">
    <property type="term" value="F:helicase activity"/>
    <property type="evidence" value="ECO:0007669"/>
    <property type="project" value="UniProtKB-KW"/>
</dbReference>
<dbReference type="SUPFAM" id="SSF46785">
    <property type="entry name" value="Winged helix' DNA-binding domain"/>
    <property type="match status" value="1"/>
</dbReference>
<comment type="caution">
    <text evidence="2">The sequence shown here is derived from an EMBL/GenBank/DDBJ whole genome shotgun (WGS) entry which is preliminary data.</text>
</comment>
<dbReference type="InterPro" id="IPR022391">
    <property type="entry name" value="ICE_relaxase_PFGI-1"/>
</dbReference>
<sequence length="657" mass="73385">MLTRIKQIIDWFNDEPEKKPLSQTTKTNRTPVGFCVAWTEEQLKQDALIKDKLRVLKRSGLALPYEVWDEFVVDTVIRFAKLCQELPASESYHHATPRGLLLHSLDVAIYAMRIRRNYILPPNTAPEEVIHKEIVWVYGVFLCALLHDVGKVLDMDIELFVGEGKEFARWTPALGAISQPYRFRYSKERQYSQHQHSGLMWLTPLLSENPMAAITSDRQLYHEMSAYLSGHADSDSVIGQIVMQADAASVAQNLGADKAGINLAAEKARGAAVSLAGQLRLTLAHLLQSGAFPLNKKGAEGFVDGENLFLMSKPIGDRLRSALLERGITNVPSDNSRLFNELQQHQLIRANDDEMAIWKCEVFLSAFDWRQTFTFVCVYWPSIWPEGEFPSIEGSITPLSDAVEQKEAVEGNESTTTQNAAISPHREEGGYFVTQEDITATVPLSQSVLDQENKEPSFSLDLMSFMPGMDTIVAEPEIMDKPVDVEPITLPVNESIEPEQVEISTVTDEISDAAPTGEALTSSSILLQKFDVRTLTPTELGEAFYLWMDAVLKGGVHLVNRQGAMFHRVEQGLLVVSPGAFRSFVSERCLFAKANTYGVVQQGLQPLGKHELRPDGRSVHKASIKDSDRTLNGFLFAVQPEWAELYPINPHVMLVCE</sequence>
<dbReference type="InterPro" id="IPR036390">
    <property type="entry name" value="WH_DNA-bd_sf"/>
</dbReference>
<evidence type="ECO:0000313" key="3">
    <source>
        <dbReference type="Proteomes" id="UP000321787"/>
    </source>
</evidence>
<evidence type="ECO:0000313" key="2">
    <source>
        <dbReference type="EMBL" id="GEK15363.1"/>
    </source>
</evidence>
<dbReference type="AlphaFoldDB" id="A0A510UL32"/>
<dbReference type="InterPro" id="IPR011119">
    <property type="entry name" value="Unchr_helicase_relaxase_TraI"/>
</dbReference>
<proteinExistence type="predicted"/>
<dbReference type="NCBIfam" id="NF041494">
    <property type="entry name" value="MobH"/>
    <property type="match status" value="1"/>
</dbReference>
<organism evidence="2 3">
    <name type="scientific">Aliivibrio fischeri</name>
    <name type="common">Vibrio fischeri</name>
    <dbReference type="NCBI Taxonomy" id="668"/>
    <lineage>
        <taxon>Bacteria</taxon>
        <taxon>Pseudomonadati</taxon>
        <taxon>Pseudomonadota</taxon>
        <taxon>Gammaproteobacteria</taxon>
        <taxon>Vibrionales</taxon>
        <taxon>Vibrionaceae</taxon>
        <taxon>Aliivibrio</taxon>
    </lineage>
</organism>
<dbReference type="Pfam" id="PF07514">
    <property type="entry name" value="TraI_2"/>
    <property type="match status" value="1"/>
</dbReference>
<feature type="domain" description="HD/PDEase" evidence="1">
    <location>
        <begin position="96"/>
        <end position="260"/>
    </location>
</feature>
<dbReference type="Gene3D" id="1.10.3210.40">
    <property type="match status" value="1"/>
</dbReference>
<keyword evidence="2" id="KW-0547">Nucleotide-binding</keyword>
<protein>
    <submittedName>
        <fullName evidence="2">Helicase</fullName>
    </submittedName>
</protein>
<dbReference type="RefSeq" id="WP_146865854.1">
    <property type="nucleotide sequence ID" value="NZ_BJTZ01000029.1"/>
</dbReference>
<dbReference type="EMBL" id="BJTZ01000029">
    <property type="protein sequence ID" value="GEK15363.1"/>
    <property type="molecule type" value="Genomic_DNA"/>
</dbReference>